<feature type="chain" id="PRO_5042870079" evidence="1">
    <location>
        <begin position="22"/>
        <end position="288"/>
    </location>
</feature>
<proteinExistence type="predicted"/>
<keyword evidence="1" id="KW-0732">Signal</keyword>
<gene>
    <name evidence="2" type="ORF">V9T40_013651</name>
</gene>
<dbReference type="Proteomes" id="UP001367676">
    <property type="component" value="Unassembled WGS sequence"/>
</dbReference>
<sequence length="288" mass="32611">MLPLLIFLAFSLAQINEPVSSLHLNSGNALLAEGPFFRTDELQLFQRGLENTNKDEIPLLDTTKAVLSIGQIRPQLLRPINTTLTRIMNVFGESLLSQLFEHIRFLIRNPRLIKQFSKQGLPSSGAIKSDFTREALLVAVEELSNESIAKSKKLLETLQENFKDTEMKALFLNIIKLLEYQPTLQKYAELCKNVDESFGLDKPLDLKSLGLPVPTEENPVVYFQLKDDKYPTVKFFVKVKLEKDQIFQTILVQTENGGSSSITNSESNDEEGLENLYRLLPISNLIKP</sequence>
<protein>
    <submittedName>
        <fullName evidence="2">Uncharacterized protein</fullName>
    </submittedName>
</protein>
<dbReference type="AlphaFoldDB" id="A0AAN9Y2T6"/>
<evidence type="ECO:0000313" key="3">
    <source>
        <dbReference type="Proteomes" id="UP001367676"/>
    </source>
</evidence>
<organism evidence="2 3">
    <name type="scientific">Parthenolecanium corni</name>
    <dbReference type="NCBI Taxonomy" id="536013"/>
    <lineage>
        <taxon>Eukaryota</taxon>
        <taxon>Metazoa</taxon>
        <taxon>Ecdysozoa</taxon>
        <taxon>Arthropoda</taxon>
        <taxon>Hexapoda</taxon>
        <taxon>Insecta</taxon>
        <taxon>Pterygota</taxon>
        <taxon>Neoptera</taxon>
        <taxon>Paraneoptera</taxon>
        <taxon>Hemiptera</taxon>
        <taxon>Sternorrhyncha</taxon>
        <taxon>Coccoidea</taxon>
        <taxon>Coccidae</taxon>
        <taxon>Parthenolecanium</taxon>
    </lineage>
</organism>
<keyword evidence="3" id="KW-1185">Reference proteome</keyword>
<dbReference type="EMBL" id="JBBCAQ010000033">
    <property type="protein sequence ID" value="KAK7582206.1"/>
    <property type="molecule type" value="Genomic_DNA"/>
</dbReference>
<accession>A0AAN9Y2T6</accession>
<name>A0AAN9Y2T6_9HEMI</name>
<feature type="signal peptide" evidence="1">
    <location>
        <begin position="1"/>
        <end position="21"/>
    </location>
</feature>
<evidence type="ECO:0000313" key="2">
    <source>
        <dbReference type="EMBL" id="KAK7582206.1"/>
    </source>
</evidence>
<reference evidence="2 3" key="1">
    <citation type="submission" date="2024-03" db="EMBL/GenBank/DDBJ databases">
        <title>Adaptation during the transition from Ophiocordyceps entomopathogen to insect associate is accompanied by gene loss and intensified selection.</title>
        <authorList>
            <person name="Ward C.M."/>
            <person name="Onetto C.A."/>
            <person name="Borneman A.R."/>
        </authorList>
    </citation>
    <scope>NUCLEOTIDE SEQUENCE [LARGE SCALE GENOMIC DNA]</scope>
    <source>
        <strain evidence="2">AWRI1</strain>
        <tissue evidence="2">Single Adult Female</tissue>
    </source>
</reference>
<comment type="caution">
    <text evidence="2">The sequence shown here is derived from an EMBL/GenBank/DDBJ whole genome shotgun (WGS) entry which is preliminary data.</text>
</comment>
<evidence type="ECO:0000256" key="1">
    <source>
        <dbReference type="SAM" id="SignalP"/>
    </source>
</evidence>